<name>A0ABV1WMD8_9ACTN</name>
<organism evidence="1 2">
    <name type="scientific">Streptomyces hyaluromycini</name>
    <dbReference type="NCBI Taxonomy" id="1377993"/>
    <lineage>
        <taxon>Bacteria</taxon>
        <taxon>Bacillati</taxon>
        <taxon>Actinomycetota</taxon>
        <taxon>Actinomycetes</taxon>
        <taxon>Kitasatosporales</taxon>
        <taxon>Streptomycetaceae</taxon>
        <taxon>Streptomyces</taxon>
    </lineage>
</organism>
<evidence type="ECO:0000313" key="2">
    <source>
        <dbReference type="Proteomes" id="UP001474181"/>
    </source>
</evidence>
<keyword evidence="2" id="KW-1185">Reference proteome</keyword>
<proteinExistence type="predicted"/>
<dbReference type="Proteomes" id="UP001474181">
    <property type="component" value="Unassembled WGS sequence"/>
</dbReference>
<reference evidence="1 2" key="1">
    <citation type="submission" date="2024-06" db="EMBL/GenBank/DDBJ databases">
        <title>The Natural Products Discovery Center: Release of the First 8490 Sequenced Strains for Exploring Actinobacteria Biosynthetic Diversity.</title>
        <authorList>
            <person name="Kalkreuter E."/>
            <person name="Kautsar S.A."/>
            <person name="Yang D."/>
            <person name="Bader C.D."/>
            <person name="Teijaro C.N."/>
            <person name="Fluegel L."/>
            <person name="Davis C.M."/>
            <person name="Simpson J.R."/>
            <person name="Lauterbach L."/>
            <person name="Steele A.D."/>
            <person name="Gui C."/>
            <person name="Meng S."/>
            <person name="Li G."/>
            <person name="Viehrig K."/>
            <person name="Ye F."/>
            <person name="Su P."/>
            <person name="Kiefer A.F."/>
            <person name="Nichols A."/>
            <person name="Cepeda A.J."/>
            <person name="Yan W."/>
            <person name="Fan B."/>
            <person name="Jiang Y."/>
            <person name="Adhikari A."/>
            <person name="Zheng C.-J."/>
            <person name="Schuster L."/>
            <person name="Cowan T.M."/>
            <person name="Smanski M.J."/>
            <person name="Chevrette M.G."/>
            <person name="De Carvalho L.P.S."/>
            <person name="Shen B."/>
        </authorList>
    </citation>
    <scope>NUCLEOTIDE SEQUENCE [LARGE SCALE GENOMIC DNA]</scope>
    <source>
        <strain evidence="1 2">NPDC000234</strain>
    </source>
</reference>
<protein>
    <submittedName>
        <fullName evidence="1">Uncharacterized protein</fullName>
    </submittedName>
</protein>
<dbReference type="EMBL" id="JBEPEK010000003">
    <property type="protein sequence ID" value="MER7178028.1"/>
    <property type="molecule type" value="Genomic_DNA"/>
</dbReference>
<accession>A0ABV1WMD8</accession>
<gene>
    <name evidence="1" type="ORF">ABT404_00775</name>
</gene>
<comment type="caution">
    <text evidence="1">The sequence shown here is derived from an EMBL/GenBank/DDBJ whole genome shotgun (WGS) entry which is preliminary data.</text>
</comment>
<sequence length="95" mass="10649">MCRRLAAGNAADYGPKLAASLNAWAWVRYEARQDLSEALRATGETVEIYRKLVQSAQTQFLAPLREVLGLQAELLLRLGHLREAKDIRAWLAANE</sequence>
<dbReference type="RefSeq" id="WP_350776095.1">
    <property type="nucleotide sequence ID" value="NZ_JBEPEK010000003.1"/>
</dbReference>
<evidence type="ECO:0000313" key="1">
    <source>
        <dbReference type="EMBL" id="MER7178028.1"/>
    </source>
</evidence>